<gene>
    <name evidence="1" type="ORF">SAMN04487941_3099</name>
</gene>
<name>A0A1I7JWG5_9BACT</name>
<feature type="non-terminal residue" evidence="1">
    <location>
        <position position="1"/>
    </location>
</feature>
<reference evidence="2" key="1">
    <citation type="submission" date="2016-10" db="EMBL/GenBank/DDBJ databases">
        <authorList>
            <person name="Varghese N."/>
        </authorList>
    </citation>
    <scope>NUCLEOTIDE SEQUENCE [LARGE SCALE GENOMIC DNA]</scope>
    <source>
        <strain evidence="2">DSM 18820</strain>
    </source>
</reference>
<dbReference type="EMBL" id="FPCA01000004">
    <property type="protein sequence ID" value="SFU89429.1"/>
    <property type="molecule type" value="Genomic_DNA"/>
</dbReference>
<dbReference type="AlphaFoldDB" id="A0A1I7JWG5"/>
<sequence>GNCLATAVVARWEGEFHPEREVGLVETSNPELLQKLEEENRVAKLV</sequence>
<evidence type="ECO:0000313" key="2">
    <source>
        <dbReference type="Proteomes" id="UP000182491"/>
    </source>
</evidence>
<accession>A0A1I7JWG5</accession>
<keyword evidence="2" id="KW-1185">Reference proteome</keyword>
<evidence type="ECO:0000313" key="1">
    <source>
        <dbReference type="EMBL" id="SFU89429.1"/>
    </source>
</evidence>
<organism evidence="1 2">
    <name type="scientific">Pontibacter akesuensis</name>
    <dbReference type="NCBI Taxonomy" id="388950"/>
    <lineage>
        <taxon>Bacteria</taxon>
        <taxon>Pseudomonadati</taxon>
        <taxon>Bacteroidota</taxon>
        <taxon>Cytophagia</taxon>
        <taxon>Cytophagales</taxon>
        <taxon>Hymenobacteraceae</taxon>
        <taxon>Pontibacter</taxon>
    </lineage>
</organism>
<dbReference type="Proteomes" id="UP000182491">
    <property type="component" value="Unassembled WGS sequence"/>
</dbReference>
<protein>
    <submittedName>
        <fullName evidence="1">Proton glutamate symport protein</fullName>
    </submittedName>
</protein>
<proteinExistence type="predicted"/>